<evidence type="ECO:0000256" key="2">
    <source>
        <dbReference type="ARBA" id="ARBA00022448"/>
    </source>
</evidence>
<evidence type="ECO:0000256" key="1">
    <source>
        <dbReference type="ARBA" id="ARBA00004127"/>
    </source>
</evidence>
<dbReference type="InterPro" id="IPR003667">
    <property type="entry name" value="NqrDE/RnfAE"/>
</dbReference>
<evidence type="ECO:0000256" key="12">
    <source>
        <dbReference type="ARBA" id="ARBA00023136"/>
    </source>
</evidence>
<dbReference type="EC" id="7.2.1.1" evidence="15"/>
<keyword evidence="12 15" id="KW-0472">Membrane</keyword>
<dbReference type="OrthoDB" id="9782945at2"/>
<evidence type="ECO:0000256" key="15">
    <source>
        <dbReference type="HAMAP-Rule" id="MF_00428"/>
    </source>
</evidence>
<evidence type="ECO:0000256" key="8">
    <source>
        <dbReference type="ARBA" id="ARBA00023027"/>
    </source>
</evidence>
<evidence type="ECO:0000256" key="5">
    <source>
        <dbReference type="ARBA" id="ARBA00022692"/>
    </source>
</evidence>
<dbReference type="HAMAP" id="MF_00428">
    <property type="entry name" value="NqrD"/>
    <property type="match status" value="1"/>
</dbReference>
<evidence type="ECO:0000256" key="4">
    <source>
        <dbReference type="ARBA" id="ARBA00022519"/>
    </source>
</evidence>
<dbReference type="PANTHER" id="PTHR30586">
    <property type="entry name" value="ELECTRON TRANSPORT COMPLEX PROTEIN RNFE"/>
    <property type="match status" value="1"/>
</dbReference>
<dbReference type="EMBL" id="CP014327">
    <property type="protein sequence ID" value="AML52109.1"/>
    <property type="molecule type" value="Genomic_DNA"/>
</dbReference>
<reference evidence="16 17" key="1">
    <citation type="submission" date="2016-02" db="EMBL/GenBank/DDBJ databases">
        <title>Complete genome sequence of Halocynthiibacter arcticus PAMC 20958t from arctic marine sediment.</title>
        <authorList>
            <person name="Lee Y.M."/>
            <person name="Baek K."/>
            <person name="Lee H.K."/>
            <person name="Shin S.C."/>
        </authorList>
    </citation>
    <scope>NUCLEOTIDE SEQUENCE [LARGE SCALE GENOMIC DNA]</scope>
    <source>
        <strain evidence="16">PAMC 20958</strain>
    </source>
</reference>
<keyword evidence="4" id="KW-0997">Cell inner membrane</keyword>
<sequence>MTRSNMHYLTAPLIDNNPITLQMLGIYSALAVTTALDTALTMSLALMAVLAAASTAISMIRNHLPSSIRLVVQITIIASLVIVADQVLRAFAFEISQRLSVFVGLIVTNCIVLGRAESFAMRNPVWPSLMDGLGNGLGYGMILMIVATIRELMGSGSLFGQQVLPLVATGGWFQPLGFMLLAPSAFFIIGLMIWGIRSRRPAQIEDDEFPILPARVGDQP</sequence>
<dbReference type="NCBIfam" id="NF006777">
    <property type="entry name" value="PRK09292.1"/>
    <property type="match status" value="1"/>
</dbReference>
<protein>
    <recommendedName>
        <fullName evidence="15">Na(+)-translocating NADH-quinone reductase subunit D</fullName>
        <shortName evidence="15">Na(+)-NQR subunit D</shortName>
        <shortName evidence="15">Na(+)-translocating NQR subunit D</shortName>
        <ecNumber evidence="15">7.2.1.1</ecNumber>
    </recommendedName>
    <alternativeName>
        <fullName evidence="15">NQR complex subunit D</fullName>
    </alternativeName>
    <alternativeName>
        <fullName evidence="15">NQR-1 subunit D</fullName>
    </alternativeName>
</protein>
<name>A0A126V331_9RHOB</name>
<dbReference type="Proteomes" id="UP000070371">
    <property type="component" value="Chromosome"/>
</dbReference>
<evidence type="ECO:0000256" key="10">
    <source>
        <dbReference type="ARBA" id="ARBA00023065"/>
    </source>
</evidence>
<evidence type="ECO:0000313" key="16">
    <source>
        <dbReference type="EMBL" id="AML52109.1"/>
    </source>
</evidence>
<dbReference type="GO" id="GO:0012505">
    <property type="term" value="C:endomembrane system"/>
    <property type="evidence" value="ECO:0007669"/>
    <property type="project" value="UniProtKB-SubCell"/>
</dbReference>
<dbReference type="RefSeq" id="WP_039003825.1">
    <property type="nucleotide sequence ID" value="NZ_CP014327.1"/>
</dbReference>
<dbReference type="STRING" id="1579316.RC74_13225"/>
<feature type="transmembrane region" description="Helical" evidence="15">
    <location>
        <begin position="70"/>
        <end position="93"/>
    </location>
</feature>
<keyword evidence="8 15" id="KW-0520">NAD</keyword>
<evidence type="ECO:0000256" key="11">
    <source>
        <dbReference type="ARBA" id="ARBA00023075"/>
    </source>
</evidence>
<dbReference type="Pfam" id="PF02508">
    <property type="entry name" value="Rnf-Nqr"/>
    <property type="match status" value="1"/>
</dbReference>
<dbReference type="GO" id="GO:0016655">
    <property type="term" value="F:oxidoreductase activity, acting on NAD(P)H, quinone or similar compound as acceptor"/>
    <property type="evidence" value="ECO:0007669"/>
    <property type="project" value="UniProtKB-UniRule"/>
</dbReference>
<keyword evidence="13 15" id="KW-0739">Sodium transport</keyword>
<dbReference type="NCBIfam" id="TIGR01939">
    <property type="entry name" value="nqrD"/>
    <property type="match status" value="1"/>
</dbReference>
<comment type="subcellular location">
    <subcellularLocation>
        <location evidence="15">Cell membrane</location>
        <topology evidence="15">Multi-pass membrane protein</topology>
    </subcellularLocation>
    <subcellularLocation>
        <location evidence="1">Endomembrane system</location>
        <topology evidence="1">Multi-pass membrane protein</topology>
    </subcellularLocation>
</comment>
<dbReference type="InterPro" id="IPR011292">
    <property type="entry name" value="NqrD"/>
</dbReference>
<feature type="transmembrane region" description="Helical" evidence="15">
    <location>
        <begin position="172"/>
        <end position="194"/>
    </location>
</feature>
<comment type="subunit">
    <text evidence="15">Composed of six subunits; NqrA, NqrB, NqrC, NqrD, NqrE and NqrF.</text>
</comment>
<organism evidence="16 17">
    <name type="scientific">Falsihalocynthiibacter arcticus</name>
    <dbReference type="NCBI Taxonomy" id="1579316"/>
    <lineage>
        <taxon>Bacteria</taxon>
        <taxon>Pseudomonadati</taxon>
        <taxon>Pseudomonadota</taxon>
        <taxon>Alphaproteobacteria</taxon>
        <taxon>Rhodobacterales</taxon>
        <taxon>Roseobacteraceae</taxon>
        <taxon>Falsihalocynthiibacter</taxon>
    </lineage>
</organism>
<keyword evidence="11 15" id="KW-0830">Ubiquinone</keyword>
<comment type="similarity">
    <text evidence="15">Belongs to the NqrDE/RnfAE family.</text>
</comment>
<comment type="catalytic activity">
    <reaction evidence="15">
        <text>a ubiquinone + n Na(+)(in) + NADH + H(+) = a ubiquinol + n Na(+)(out) + NAD(+)</text>
        <dbReference type="Rhea" id="RHEA:47748"/>
        <dbReference type="Rhea" id="RHEA-COMP:9565"/>
        <dbReference type="Rhea" id="RHEA-COMP:9566"/>
        <dbReference type="ChEBI" id="CHEBI:15378"/>
        <dbReference type="ChEBI" id="CHEBI:16389"/>
        <dbReference type="ChEBI" id="CHEBI:17976"/>
        <dbReference type="ChEBI" id="CHEBI:29101"/>
        <dbReference type="ChEBI" id="CHEBI:57540"/>
        <dbReference type="ChEBI" id="CHEBI:57945"/>
        <dbReference type="EC" id="7.2.1.1"/>
    </reaction>
</comment>
<evidence type="ECO:0000256" key="7">
    <source>
        <dbReference type="ARBA" id="ARBA00022989"/>
    </source>
</evidence>
<evidence type="ECO:0000256" key="14">
    <source>
        <dbReference type="ARBA" id="ARBA00023231"/>
    </source>
</evidence>
<feature type="transmembrane region" description="Helical" evidence="15">
    <location>
        <begin position="99"/>
        <end position="116"/>
    </location>
</feature>
<evidence type="ECO:0000256" key="3">
    <source>
        <dbReference type="ARBA" id="ARBA00022475"/>
    </source>
</evidence>
<dbReference type="KEGG" id="hat:RC74_13225"/>
<evidence type="ECO:0000256" key="9">
    <source>
        <dbReference type="ARBA" id="ARBA00023053"/>
    </source>
</evidence>
<keyword evidence="5 15" id="KW-0812">Transmembrane</keyword>
<keyword evidence="10 15" id="KW-0406">Ion transport</keyword>
<dbReference type="PANTHER" id="PTHR30586:SF1">
    <property type="entry name" value="NA(+)-TRANSLOCATING NADH-QUINONE REDUCTASE SUBUNIT D"/>
    <property type="match status" value="1"/>
</dbReference>
<keyword evidence="2 15" id="KW-0813">Transport</keyword>
<evidence type="ECO:0000256" key="6">
    <source>
        <dbReference type="ARBA" id="ARBA00022967"/>
    </source>
</evidence>
<dbReference type="AlphaFoldDB" id="A0A126V331"/>
<dbReference type="PIRSF" id="PIRSF006102">
    <property type="entry name" value="NQR_DE"/>
    <property type="match status" value="1"/>
</dbReference>
<dbReference type="GO" id="GO:0006814">
    <property type="term" value="P:sodium ion transport"/>
    <property type="evidence" value="ECO:0007669"/>
    <property type="project" value="UniProtKB-UniRule"/>
</dbReference>
<comment type="function">
    <text evidence="15">NQR complex catalyzes the reduction of ubiquinone-1 to ubiquinol by two successive reactions, coupled with the transport of Na(+) ions from the cytoplasm to the periplasm. NqrA to NqrE are probably involved in the second step, the conversion of ubisemiquinone to ubiquinol.</text>
</comment>
<accession>A0A126V331</accession>
<feature type="transmembrane region" description="Helical" evidence="15">
    <location>
        <begin position="137"/>
        <end position="160"/>
    </location>
</feature>
<keyword evidence="9 15" id="KW-0915">Sodium</keyword>
<keyword evidence="17" id="KW-1185">Reference proteome</keyword>
<proteinExistence type="inferred from homology"/>
<keyword evidence="3 15" id="KW-1003">Cell membrane</keyword>
<keyword evidence="6 15" id="KW-1278">Translocase</keyword>
<keyword evidence="7 15" id="KW-1133">Transmembrane helix</keyword>
<evidence type="ECO:0000313" key="17">
    <source>
        <dbReference type="Proteomes" id="UP000070371"/>
    </source>
</evidence>
<keyword evidence="14" id="KW-0535">Nitrogen fixation</keyword>
<evidence type="ECO:0000256" key="13">
    <source>
        <dbReference type="ARBA" id="ARBA00023201"/>
    </source>
</evidence>
<gene>
    <name evidence="15" type="primary">nqrD</name>
    <name evidence="16" type="ORF">RC74_13225</name>
</gene>
<dbReference type="GO" id="GO:0005886">
    <property type="term" value="C:plasma membrane"/>
    <property type="evidence" value="ECO:0007669"/>
    <property type="project" value="UniProtKB-SubCell"/>
</dbReference>
<feature type="transmembrane region" description="Helical" evidence="15">
    <location>
        <begin position="39"/>
        <end position="58"/>
    </location>
</feature>